<dbReference type="Gene3D" id="3.40.850.10">
    <property type="entry name" value="Kinesin motor domain"/>
    <property type="match status" value="1"/>
</dbReference>
<evidence type="ECO:0000256" key="1">
    <source>
        <dbReference type="ARBA" id="ARBA00008314"/>
    </source>
</evidence>
<keyword evidence="4 7" id="KW-0518">Myosin</keyword>
<dbReference type="GO" id="GO:0009888">
    <property type="term" value="P:tissue development"/>
    <property type="evidence" value="ECO:0007669"/>
    <property type="project" value="UniProtKB-ARBA"/>
</dbReference>
<comment type="caution">
    <text evidence="7">Lacks conserved residue(s) required for the propagation of feature annotation.</text>
</comment>
<keyword evidence="2" id="KW-0547">Nucleotide-binding</keyword>
<dbReference type="PANTHER" id="PTHR13140:SF706">
    <property type="entry name" value="DILUTE CLASS UNCONVENTIONAL MYOSIN, ISOFORM C"/>
    <property type="match status" value="1"/>
</dbReference>
<protein>
    <recommendedName>
        <fullName evidence="8">Myosin motor domain-containing protein</fullName>
    </recommendedName>
</protein>
<dbReference type="Gene3D" id="1.20.58.530">
    <property type="match status" value="1"/>
</dbReference>
<dbReference type="GO" id="GO:0048513">
    <property type="term" value="P:animal organ development"/>
    <property type="evidence" value="ECO:0007669"/>
    <property type="project" value="UniProtKB-ARBA"/>
</dbReference>
<dbReference type="GO" id="GO:0048731">
    <property type="term" value="P:system development"/>
    <property type="evidence" value="ECO:0007669"/>
    <property type="project" value="UniProtKB-ARBA"/>
</dbReference>
<keyword evidence="6 7" id="KW-0009">Actin-binding</keyword>
<name>A0A8K0JVT1_LADFU</name>
<dbReference type="GO" id="GO:0009653">
    <property type="term" value="P:anatomical structure morphogenesis"/>
    <property type="evidence" value="ECO:0007669"/>
    <property type="project" value="UniProtKB-ARBA"/>
</dbReference>
<dbReference type="GO" id="GO:0016020">
    <property type="term" value="C:membrane"/>
    <property type="evidence" value="ECO:0007669"/>
    <property type="project" value="TreeGrafter"/>
</dbReference>
<evidence type="ECO:0000256" key="5">
    <source>
        <dbReference type="ARBA" id="ARBA00023175"/>
    </source>
</evidence>
<dbReference type="FunFam" id="1.10.10.820:FF:000001">
    <property type="entry name" value="Myosin heavy chain"/>
    <property type="match status" value="1"/>
</dbReference>
<dbReference type="OrthoDB" id="6108017at2759"/>
<evidence type="ECO:0000256" key="4">
    <source>
        <dbReference type="ARBA" id="ARBA00023123"/>
    </source>
</evidence>
<sequence length="543" mass="62104">MRYFATVGGSSTETQVEKKVLASSPIMEAIGNAKTTRNDNSSRFGKFVEIHFNDAYHITGASMRTYLLEKSRVVFQTGGERNYHIFYQLCAARELPLLSDLHLEYQDYFHYTNQGESPKIDGINDLEAFGETRSALSLLGFSESDQAAMFRILAAILHLGNVNILEGGNPTGDEQNDESREGSHISRKDRHLHIFSQLIQVDPAEIGHWLCHRKIVSMREVFTKPMTAEQAQAARDALSKHIYACLFNWIVQVINKTLESSIKTHKFIGVLDIYGFETFEVNSFEQFCINYANEKLQQQFNQHVFKLEQEEYMKEEIEWKFIDFCDNQPCIDLIESKLGILDLLDEECKASVIHKFVKEPEMIPLNMPKGTDQSWADKLFERCAKSKHFSKPRFSKSAFLIRHFADDVQYESAGFLEKNRDTVVEEQIEVLRTGQNKLLAKLFGDEMPEKQKLNVPHKVKIVPASKAATLSKQHKRSVGSQFRESLQMLMCTLNATTPHYVRCIKPNDEKGSFEYNPVRAVQQLRACGVLETIRISAAGYPSR</sequence>
<dbReference type="GO" id="GO:0051015">
    <property type="term" value="F:actin filament binding"/>
    <property type="evidence" value="ECO:0007669"/>
    <property type="project" value="TreeGrafter"/>
</dbReference>
<dbReference type="PRINTS" id="PR00193">
    <property type="entry name" value="MYOSINHEAVY"/>
</dbReference>
<keyword evidence="10" id="KW-1185">Reference proteome</keyword>
<dbReference type="InterPro" id="IPR036961">
    <property type="entry name" value="Kinesin_motor_dom_sf"/>
</dbReference>
<dbReference type="Gene3D" id="1.20.120.720">
    <property type="entry name" value="Myosin VI head, motor domain, U50 subdomain"/>
    <property type="match status" value="1"/>
</dbReference>
<proteinExistence type="inferred from homology"/>
<evidence type="ECO:0000256" key="6">
    <source>
        <dbReference type="ARBA" id="ARBA00023203"/>
    </source>
</evidence>
<dbReference type="GO" id="GO:0005737">
    <property type="term" value="C:cytoplasm"/>
    <property type="evidence" value="ECO:0007669"/>
    <property type="project" value="TreeGrafter"/>
</dbReference>
<evidence type="ECO:0000259" key="8">
    <source>
        <dbReference type="PROSITE" id="PS51456"/>
    </source>
</evidence>
<evidence type="ECO:0000256" key="3">
    <source>
        <dbReference type="ARBA" id="ARBA00022840"/>
    </source>
</evidence>
<dbReference type="Pfam" id="PF00063">
    <property type="entry name" value="Myosin_head"/>
    <property type="match status" value="1"/>
</dbReference>
<comment type="caution">
    <text evidence="9">The sequence shown here is derived from an EMBL/GenBank/DDBJ whole genome shotgun (WGS) entry which is preliminary data.</text>
</comment>
<dbReference type="Gene3D" id="1.10.10.820">
    <property type="match status" value="1"/>
</dbReference>
<comment type="similarity">
    <text evidence="1 7">Belongs to the TRAFAC class myosin-kinesin ATPase superfamily. Myosin family.</text>
</comment>
<feature type="domain" description="Myosin motor" evidence="8">
    <location>
        <begin position="1"/>
        <end position="543"/>
    </location>
</feature>
<reference evidence="9" key="2">
    <citation type="submission" date="2017-10" db="EMBL/GenBank/DDBJ databases">
        <title>Ladona fulva Genome sequencing and assembly.</title>
        <authorList>
            <person name="Murali S."/>
            <person name="Richards S."/>
            <person name="Bandaranaike D."/>
            <person name="Bellair M."/>
            <person name="Blankenburg K."/>
            <person name="Chao H."/>
            <person name="Dinh H."/>
            <person name="Doddapaneni H."/>
            <person name="Dugan-Rocha S."/>
            <person name="Elkadiri S."/>
            <person name="Gnanaolivu R."/>
            <person name="Hernandez B."/>
            <person name="Skinner E."/>
            <person name="Javaid M."/>
            <person name="Lee S."/>
            <person name="Li M."/>
            <person name="Ming W."/>
            <person name="Munidasa M."/>
            <person name="Muniz J."/>
            <person name="Nguyen L."/>
            <person name="Hughes D."/>
            <person name="Osuji N."/>
            <person name="Pu L.-L."/>
            <person name="Puazo M."/>
            <person name="Qu C."/>
            <person name="Quiroz J."/>
            <person name="Raj R."/>
            <person name="Weissenberger G."/>
            <person name="Xin Y."/>
            <person name="Zou X."/>
            <person name="Han Y."/>
            <person name="Worley K."/>
            <person name="Muzny D."/>
            <person name="Gibbs R."/>
        </authorList>
    </citation>
    <scope>NUCLEOTIDE SEQUENCE</scope>
    <source>
        <strain evidence="9">Sampled in the wild</strain>
    </source>
</reference>
<dbReference type="GO" id="GO:0007015">
    <property type="term" value="P:actin filament organization"/>
    <property type="evidence" value="ECO:0007669"/>
    <property type="project" value="TreeGrafter"/>
</dbReference>
<dbReference type="PANTHER" id="PTHR13140">
    <property type="entry name" value="MYOSIN"/>
    <property type="match status" value="1"/>
</dbReference>
<keyword evidence="3" id="KW-0067">ATP-binding</keyword>
<dbReference type="EMBL" id="KZ308156">
    <property type="protein sequence ID" value="KAG8223286.1"/>
    <property type="molecule type" value="Genomic_DNA"/>
</dbReference>
<evidence type="ECO:0000256" key="2">
    <source>
        <dbReference type="ARBA" id="ARBA00022741"/>
    </source>
</evidence>
<dbReference type="SMART" id="SM00242">
    <property type="entry name" value="MYSc"/>
    <property type="match status" value="1"/>
</dbReference>
<gene>
    <name evidence="9" type="ORF">J437_LFUL001563</name>
</gene>
<dbReference type="GO" id="GO:0000146">
    <property type="term" value="F:microfilament motor activity"/>
    <property type="evidence" value="ECO:0007669"/>
    <property type="project" value="TreeGrafter"/>
</dbReference>
<evidence type="ECO:0000256" key="7">
    <source>
        <dbReference type="PROSITE-ProRule" id="PRU00782"/>
    </source>
</evidence>
<evidence type="ECO:0000313" key="9">
    <source>
        <dbReference type="EMBL" id="KAG8223286.1"/>
    </source>
</evidence>
<dbReference type="GO" id="GO:0016459">
    <property type="term" value="C:myosin complex"/>
    <property type="evidence" value="ECO:0007669"/>
    <property type="project" value="UniProtKB-KW"/>
</dbReference>
<dbReference type="PROSITE" id="PS51456">
    <property type="entry name" value="MYOSIN_MOTOR"/>
    <property type="match status" value="1"/>
</dbReference>
<keyword evidence="5" id="KW-0505">Motor protein</keyword>
<feature type="region of interest" description="Actin-binding" evidence="7">
    <location>
        <begin position="486"/>
        <end position="508"/>
    </location>
</feature>
<dbReference type="AlphaFoldDB" id="A0A8K0JVT1"/>
<dbReference type="InterPro" id="IPR001609">
    <property type="entry name" value="Myosin_head_motor_dom-like"/>
</dbReference>
<organism evidence="9 10">
    <name type="scientific">Ladona fulva</name>
    <name type="common">Scarce chaser dragonfly</name>
    <name type="synonym">Libellula fulva</name>
    <dbReference type="NCBI Taxonomy" id="123851"/>
    <lineage>
        <taxon>Eukaryota</taxon>
        <taxon>Metazoa</taxon>
        <taxon>Ecdysozoa</taxon>
        <taxon>Arthropoda</taxon>
        <taxon>Hexapoda</taxon>
        <taxon>Insecta</taxon>
        <taxon>Pterygota</taxon>
        <taxon>Palaeoptera</taxon>
        <taxon>Odonata</taxon>
        <taxon>Epiprocta</taxon>
        <taxon>Anisoptera</taxon>
        <taxon>Libelluloidea</taxon>
        <taxon>Libellulidae</taxon>
        <taxon>Ladona</taxon>
    </lineage>
</organism>
<dbReference type="SUPFAM" id="SSF52540">
    <property type="entry name" value="P-loop containing nucleoside triphosphate hydrolases"/>
    <property type="match status" value="1"/>
</dbReference>
<accession>A0A8K0JVT1</accession>
<dbReference type="Proteomes" id="UP000792457">
    <property type="component" value="Unassembled WGS sequence"/>
</dbReference>
<dbReference type="GO" id="GO:0005524">
    <property type="term" value="F:ATP binding"/>
    <property type="evidence" value="ECO:0007669"/>
    <property type="project" value="UniProtKB-KW"/>
</dbReference>
<reference evidence="9" key="1">
    <citation type="submission" date="2013-04" db="EMBL/GenBank/DDBJ databases">
        <authorList>
            <person name="Qu J."/>
            <person name="Murali S.C."/>
            <person name="Bandaranaike D."/>
            <person name="Bellair M."/>
            <person name="Blankenburg K."/>
            <person name="Chao H."/>
            <person name="Dinh H."/>
            <person name="Doddapaneni H."/>
            <person name="Downs B."/>
            <person name="Dugan-Rocha S."/>
            <person name="Elkadiri S."/>
            <person name="Gnanaolivu R.D."/>
            <person name="Hernandez B."/>
            <person name="Javaid M."/>
            <person name="Jayaseelan J.C."/>
            <person name="Lee S."/>
            <person name="Li M."/>
            <person name="Ming W."/>
            <person name="Munidasa M."/>
            <person name="Muniz J."/>
            <person name="Nguyen L."/>
            <person name="Ongeri F."/>
            <person name="Osuji N."/>
            <person name="Pu L.-L."/>
            <person name="Puazo M."/>
            <person name="Qu C."/>
            <person name="Quiroz J."/>
            <person name="Raj R."/>
            <person name="Weissenberger G."/>
            <person name="Xin Y."/>
            <person name="Zou X."/>
            <person name="Han Y."/>
            <person name="Richards S."/>
            <person name="Worley K."/>
            <person name="Muzny D."/>
            <person name="Gibbs R."/>
        </authorList>
    </citation>
    <scope>NUCLEOTIDE SEQUENCE</scope>
    <source>
        <strain evidence="9">Sampled in the wild</strain>
    </source>
</reference>
<dbReference type="InterPro" id="IPR027417">
    <property type="entry name" value="P-loop_NTPase"/>
</dbReference>
<evidence type="ECO:0000313" key="10">
    <source>
        <dbReference type="Proteomes" id="UP000792457"/>
    </source>
</evidence>